<feature type="transmembrane region" description="Helical" evidence="6">
    <location>
        <begin position="460"/>
        <end position="480"/>
    </location>
</feature>
<feature type="transmembrane region" description="Helical" evidence="6">
    <location>
        <begin position="295"/>
        <end position="312"/>
    </location>
</feature>
<keyword evidence="3 6" id="KW-0812">Transmembrane</keyword>
<comment type="caution">
    <text evidence="7">The sequence shown here is derived from an EMBL/GenBank/DDBJ whole genome shotgun (WGS) entry which is preliminary data.</text>
</comment>
<feature type="transmembrane region" description="Helical" evidence="6">
    <location>
        <begin position="21"/>
        <end position="40"/>
    </location>
</feature>
<feature type="transmembrane region" description="Helical" evidence="6">
    <location>
        <begin position="492"/>
        <end position="511"/>
    </location>
</feature>
<feature type="transmembrane region" description="Helical" evidence="6">
    <location>
        <begin position="420"/>
        <end position="440"/>
    </location>
</feature>
<evidence type="ECO:0000256" key="1">
    <source>
        <dbReference type="ARBA" id="ARBA00004651"/>
    </source>
</evidence>
<evidence type="ECO:0000313" key="8">
    <source>
        <dbReference type="Proteomes" id="UP000284841"/>
    </source>
</evidence>
<dbReference type="AlphaFoldDB" id="A0A415DYY8"/>
<dbReference type="OrthoDB" id="255482at2"/>
<dbReference type="GO" id="GO:0005886">
    <property type="term" value="C:plasma membrane"/>
    <property type="evidence" value="ECO:0007669"/>
    <property type="project" value="UniProtKB-SubCell"/>
</dbReference>
<evidence type="ECO:0000256" key="3">
    <source>
        <dbReference type="ARBA" id="ARBA00022692"/>
    </source>
</evidence>
<feature type="transmembrane region" description="Helical" evidence="6">
    <location>
        <begin position="318"/>
        <end position="339"/>
    </location>
</feature>
<evidence type="ECO:0000256" key="4">
    <source>
        <dbReference type="ARBA" id="ARBA00022989"/>
    </source>
</evidence>
<keyword evidence="8" id="KW-1185">Reference proteome</keyword>
<feature type="transmembrane region" description="Helical" evidence="6">
    <location>
        <begin position="391"/>
        <end position="413"/>
    </location>
</feature>
<dbReference type="NCBIfam" id="NF008611">
    <property type="entry name" value="PRK11588.1"/>
    <property type="match status" value="1"/>
</dbReference>
<gene>
    <name evidence="7" type="ORF">DW099_14430</name>
</gene>
<dbReference type="Proteomes" id="UP000284841">
    <property type="component" value="Unassembled WGS sequence"/>
</dbReference>
<organism evidence="7 8">
    <name type="scientific">Emergencia timonensis</name>
    <dbReference type="NCBI Taxonomy" id="1776384"/>
    <lineage>
        <taxon>Bacteria</taxon>
        <taxon>Bacillati</taxon>
        <taxon>Bacillota</taxon>
        <taxon>Clostridia</taxon>
        <taxon>Peptostreptococcales</taxon>
        <taxon>Anaerovoracaceae</taxon>
        <taxon>Emergencia</taxon>
    </lineage>
</organism>
<feature type="transmembrane region" description="Helical" evidence="6">
    <location>
        <begin position="152"/>
        <end position="171"/>
    </location>
</feature>
<dbReference type="STRING" id="1776384.GCA_900086585_01718"/>
<dbReference type="PANTHER" id="PTHR43652">
    <property type="entry name" value="BASIC AMINO ACID ANTIPORTER YFCC-RELATED"/>
    <property type="match status" value="1"/>
</dbReference>
<evidence type="ECO:0000256" key="6">
    <source>
        <dbReference type="SAM" id="Phobius"/>
    </source>
</evidence>
<dbReference type="Pfam" id="PF03606">
    <property type="entry name" value="DcuC"/>
    <property type="match status" value="1"/>
</dbReference>
<feature type="transmembrane region" description="Helical" evidence="6">
    <location>
        <begin position="177"/>
        <end position="199"/>
    </location>
</feature>
<protein>
    <submittedName>
        <fullName evidence="7">Putative basic amino acid antiporter YfcC</fullName>
    </submittedName>
</protein>
<reference evidence="7 8" key="1">
    <citation type="submission" date="2018-08" db="EMBL/GenBank/DDBJ databases">
        <title>A genome reference for cultivated species of the human gut microbiota.</title>
        <authorList>
            <person name="Zou Y."/>
            <person name="Xue W."/>
            <person name="Luo G."/>
        </authorList>
    </citation>
    <scope>NUCLEOTIDE SEQUENCE [LARGE SCALE GENOMIC DNA]</scope>
    <source>
        <strain evidence="7 8">AM07-24</strain>
    </source>
</reference>
<feature type="transmembrane region" description="Helical" evidence="6">
    <location>
        <begin position="109"/>
        <end position="131"/>
    </location>
</feature>
<proteinExistence type="predicted"/>
<feature type="transmembrane region" description="Helical" evidence="6">
    <location>
        <begin position="211"/>
        <end position="230"/>
    </location>
</feature>
<feature type="transmembrane region" description="Helical" evidence="6">
    <location>
        <begin position="360"/>
        <end position="379"/>
    </location>
</feature>
<evidence type="ECO:0000256" key="5">
    <source>
        <dbReference type="ARBA" id="ARBA00023136"/>
    </source>
</evidence>
<evidence type="ECO:0000256" key="2">
    <source>
        <dbReference type="ARBA" id="ARBA00022475"/>
    </source>
</evidence>
<feature type="transmembrane region" description="Helical" evidence="6">
    <location>
        <begin position="236"/>
        <end position="254"/>
    </location>
</feature>
<keyword evidence="4 6" id="KW-1133">Transmembrane helix</keyword>
<keyword evidence="5 6" id="KW-0472">Membrane</keyword>
<evidence type="ECO:0000313" key="7">
    <source>
        <dbReference type="EMBL" id="RHJ86031.1"/>
    </source>
</evidence>
<dbReference type="PANTHER" id="PTHR43652:SF2">
    <property type="entry name" value="BASIC AMINO ACID ANTIPORTER YFCC-RELATED"/>
    <property type="match status" value="1"/>
</dbReference>
<comment type="subcellular location">
    <subcellularLocation>
        <location evidence="1">Cell membrane</location>
        <topology evidence="1">Multi-pass membrane protein</topology>
    </subcellularLocation>
</comment>
<keyword evidence="2" id="KW-1003">Cell membrane</keyword>
<name>A0A415DYY8_9FIRM</name>
<dbReference type="EMBL" id="QRMS01000004">
    <property type="protein sequence ID" value="RHJ86031.1"/>
    <property type="molecule type" value="Genomic_DNA"/>
</dbReference>
<accession>A0A415DYY8</accession>
<dbReference type="RefSeq" id="WP_118336158.1">
    <property type="nucleotide sequence ID" value="NZ_AP025567.1"/>
</dbReference>
<sequence>MSKKKKGETLETLNKGFKVPDTYVIIFFVVCFAALLTYLIPQGMYETQEVSYMIDGAESTRTVIKDNSFQYVLDANGEPLKKGVGLFEAGGGVGLLNYLFEGMVSGDKWGSAIGVIAIILVCGGAFGIIMRTGAVEAGIMGMIRKGNGKEKFLLPVLFIFFSLGGAIWGMGEESIPFAMLLVPMVIAMGYDAVTGVLITYVATQIGFGTSWMNPFSVAIAQGVAGVPVLSGATFRVVLWIIFTGTGMAMMLFHANKVKKNPLSSISYVSDAYFRNDLETNTPIDKTEKFKTGHTLVLLTMAAGIIWVIWGVLKEGYYIPEISTQFFIMGLVSGIIGVIFKLNGMKLNDIASSFKQGAADLVGAALIVGMAQGIMLVLGGSDPAAPTVLNTILHGISEAFVGVSGTFAAVLMYLFQAVFNFFVVSGSGQAAITMPIMAPLADLLDVTRQTAVLGFQLGDGLTNIIVPTSGCLMGALAVARIDWSQWIKFMWKYLGVLVIMSIATMIIASVIGF</sequence>
<dbReference type="InterPro" id="IPR018385">
    <property type="entry name" value="C4_dicarb_anaerob_car-like"/>
</dbReference>
<dbReference type="InterPro" id="IPR051679">
    <property type="entry name" value="DASS-Related_Transporters"/>
</dbReference>